<dbReference type="RefSeq" id="WP_164710185.1">
    <property type="nucleotide sequence ID" value="NZ_CP031165.1"/>
</dbReference>
<keyword evidence="6 8" id="KW-0472">Membrane</keyword>
<proteinExistence type="predicted"/>
<dbReference type="PANTHER" id="PTHR22926:SF3">
    <property type="entry name" value="UNDECAPRENYL-PHOSPHATE ALPHA-N-ACETYLGLUCOSAMINYL 1-PHOSPHATE TRANSFERASE"/>
    <property type="match status" value="1"/>
</dbReference>
<evidence type="ECO:0000313" key="10">
    <source>
        <dbReference type="Proteomes" id="UP000264006"/>
    </source>
</evidence>
<dbReference type="InterPro" id="IPR000715">
    <property type="entry name" value="Glycosyl_transferase_4"/>
</dbReference>
<dbReference type="GO" id="GO:0071555">
    <property type="term" value="P:cell wall organization"/>
    <property type="evidence" value="ECO:0007669"/>
    <property type="project" value="TreeGrafter"/>
</dbReference>
<gene>
    <name evidence="9" type="ORF">DVS28_a1716</name>
</gene>
<dbReference type="Proteomes" id="UP000264006">
    <property type="component" value="Chromosome"/>
</dbReference>
<dbReference type="CDD" id="cd06853">
    <property type="entry name" value="GT_WecA_like"/>
    <property type="match status" value="1"/>
</dbReference>
<evidence type="ECO:0000256" key="6">
    <source>
        <dbReference type="ARBA" id="ARBA00023136"/>
    </source>
</evidence>
<comment type="cofactor">
    <cofactor evidence="7">
        <name>Mg(2+)</name>
        <dbReference type="ChEBI" id="CHEBI:18420"/>
    </cofactor>
</comment>
<feature type="transmembrane region" description="Helical" evidence="8">
    <location>
        <begin position="69"/>
        <end position="88"/>
    </location>
</feature>
<feature type="transmembrane region" description="Helical" evidence="8">
    <location>
        <begin position="126"/>
        <end position="145"/>
    </location>
</feature>
<dbReference type="GO" id="GO:0005886">
    <property type="term" value="C:plasma membrane"/>
    <property type="evidence" value="ECO:0007669"/>
    <property type="project" value="UniProtKB-SubCell"/>
</dbReference>
<feature type="transmembrane region" description="Helical" evidence="8">
    <location>
        <begin position="43"/>
        <end position="62"/>
    </location>
</feature>
<keyword evidence="7" id="KW-0460">Magnesium</keyword>
<dbReference type="GO" id="GO:0009103">
    <property type="term" value="P:lipopolysaccharide biosynthetic process"/>
    <property type="evidence" value="ECO:0007669"/>
    <property type="project" value="TreeGrafter"/>
</dbReference>
<dbReference type="EMBL" id="CP031165">
    <property type="protein sequence ID" value="AXV06407.1"/>
    <property type="molecule type" value="Genomic_DNA"/>
</dbReference>
<dbReference type="GO" id="GO:0016780">
    <property type="term" value="F:phosphotransferase activity, for other substituted phosphate groups"/>
    <property type="evidence" value="ECO:0007669"/>
    <property type="project" value="InterPro"/>
</dbReference>
<evidence type="ECO:0000256" key="4">
    <source>
        <dbReference type="ARBA" id="ARBA00022692"/>
    </source>
</evidence>
<keyword evidence="5 8" id="KW-1133">Transmembrane helix</keyword>
<comment type="subcellular location">
    <subcellularLocation>
        <location evidence="1">Cell membrane</location>
        <topology evidence="1">Multi-pass membrane protein</topology>
    </subcellularLocation>
</comment>
<evidence type="ECO:0000256" key="5">
    <source>
        <dbReference type="ARBA" id="ARBA00022989"/>
    </source>
</evidence>
<accession>A0A346XW10</accession>
<sequence length="365" mass="38124">MVFVASGLLSWLLVPLAIRVATRREVVDRPGGYKVQDDPVPYLGGVAIVLAFAAVVLAAALVRPPVSGFEELAVILGLGVGLAAVGLVDDLRGLGPFLRLGLQVGAAGGLLATDVVVRLVDGGGPIDMAITVLWIAGITNAFNLLDNMDGLSAGTAMIAALSFFLIAALNGQFLVGALSAALAGCALGFLRHNFHPARIYMGDAGSLFLGFVLAVLGLKLRFDAPRQITAFVPIVVLGLPILDTALVTVQRLRHGRNPLSGGRDHLSHRLVFIGLPVPRAVRILYLLAGMLGWLGLVISRLDITTAYLLLGFVVAGLVAVGVLLGRVPVYSNSQGAKVMLQKVERSEADYAHERPSVVAGSGLDD</sequence>
<feature type="transmembrane region" description="Helical" evidence="8">
    <location>
        <begin position="306"/>
        <end position="329"/>
    </location>
</feature>
<dbReference type="Pfam" id="PF00953">
    <property type="entry name" value="Glycos_transf_4"/>
    <property type="match status" value="1"/>
</dbReference>
<feature type="transmembrane region" description="Helical" evidence="8">
    <location>
        <begin position="157"/>
        <end position="190"/>
    </location>
</feature>
<keyword evidence="10" id="KW-1185">Reference proteome</keyword>
<evidence type="ECO:0000313" key="9">
    <source>
        <dbReference type="EMBL" id="AXV06407.1"/>
    </source>
</evidence>
<dbReference type="AlphaFoldDB" id="A0A346XW10"/>
<name>A0A346XW10_9ACTN</name>
<evidence type="ECO:0000256" key="3">
    <source>
        <dbReference type="ARBA" id="ARBA00022679"/>
    </source>
</evidence>
<dbReference type="KEGG" id="euz:DVS28_a1716"/>
<evidence type="ECO:0000256" key="1">
    <source>
        <dbReference type="ARBA" id="ARBA00004651"/>
    </source>
</evidence>
<feature type="binding site" evidence="7">
    <location>
        <position position="143"/>
    </location>
    <ligand>
        <name>Mg(2+)</name>
        <dbReference type="ChEBI" id="CHEBI:18420"/>
    </ligand>
</feature>
<keyword evidence="7" id="KW-0479">Metal-binding</keyword>
<keyword evidence="3 9" id="KW-0808">Transferase</keyword>
<feature type="transmembrane region" description="Helical" evidence="8">
    <location>
        <begin position="202"/>
        <end position="222"/>
    </location>
</feature>
<dbReference type="GO" id="GO:0044038">
    <property type="term" value="P:cell wall macromolecule biosynthetic process"/>
    <property type="evidence" value="ECO:0007669"/>
    <property type="project" value="TreeGrafter"/>
</dbReference>
<dbReference type="PANTHER" id="PTHR22926">
    <property type="entry name" value="PHOSPHO-N-ACETYLMURAMOYL-PENTAPEPTIDE-TRANSFERASE"/>
    <property type="match status" value="1"/>
</dbReference>
<evidence type="ECO:0000256" key="8">
    <source>
        <dbReference type="SAM" id="Phobius"/>
    </source>
</evidence>
<feature type="transmembrane region" description="Helical" evidence="8">
    <location>
        <begin position="228"/>
        <end position="249"/>
    </location>
</feature>
<evidence type="ECO:0000256" key="2">
    <source>
        <dbReference type="ARBA" id="ARBA00022475"/>
    </source>
</evidence>
<dbReference type="GO" id="GO:0046872">
    <property type="term" value="F:metal ion binding"/>
    <property type="evidence" value="ECO:0007669"/>
    <property type="project" value="UniProtKB-KW"/>
</dbReference>
<reference evidence="9 10" key="1">
    <citation type="submission" date="2018-09" db="EMBL/GenBank/DDBJ databases">
        <title>Complete genome sequence of Euzebya sp. DY32-46 isolated from seawater of Pacific Ocean.</title>
        <authorList>
            <person name="Xu L."/>
            <person name="Wu Y.-H."/>
            <person name="Xu X.-W."/>
        </authorList>
    </citation>
    <scope>NUCLEOTIDE SEQUENCE [LARGE SCALE GENOMIC DNA]</scope>
    <source>
        <strain evidence="9 10">DY32-46</strain>
    </source>
</reference>
<feature type="binding site" evidence="7">
    <location>
        <position position="203"/>
    </location>
    <ligand>
        <name>Mg(2+)</name>
        <dbReference type="ChEBI" id="CHEBI:18420"/>
    </ligand>
</feature>
<protein>
    <submittedName>
        <fullName evidence="9">Undecaprenyl-phosphate N-acetylglucosaminyl 1-phosphate transferase</fullName>
    </submittedName>
</protein>
<keyword evidence="4 8" id="KW-0812">Transmembrane</keyword>
<evidence type="ECO:0000256" key="7">
    <source>
        <dbReference type="PIRSR" id="PIRSR600715-1"/>
    </source>
</evidence>
<organism evidence="9 10">
    <name type="scientific">Euzebya pacifica</name>
    <dbReference type="NCBI Taxonomy" id="1608957"/>
    <lineage>
        <taxon>Bacteria</taxon>
        <taxon>Bacillati</taxon>
        <taxon>Actinomycetota</taxon>
        <taxon>Nitriliruptoria</taxon>
        <taxon>Euzebyales</taxon>
    </lineage>
</organism>
<feature type="transmembrane region" description="Helical" evidence="8">
    <location>
        <begin position="270"/>
        <end position="294"/>
    </location>
</feature>
<keyword evidence="2" id="KW-1003">Cell membrane</keyword>